<evidence type="ECO:0008006" key="3">
    <source>
        <dbReference type="Google" id="ProtNLM"/>
    </source>
</evidence>
<proteinExistence type="predicted"/>
<comment type="caution">
    <text evidence="1">The sequence shown here is derived from an EMBL/GenBank/DDBJ whole genome shotgun (WGS) entry which is preliminary data.</text>
</comment>
<sequence length="306" mass="32692">MTYYTGSGPYCYANSLAMVLGDDAPPPRVIEVLTGSPFGFELIGGTLPLFDPYSWDPDTGLDAAIALLGFGCERSAGGTPEEAEARLRAAAGRGPVLVGPVDMGLLLHQPGTPNADGADHFVTVLQVDDDGTVLFHDPQAHPYATLPIADFLAAWEAKAVAYIDTPYVMRADFVRERAVTIEDALRRSLPDARRWLAGRQDRPVPPGTLGGAAGVEALAAMVERGLDERTRGFLAWFAIQVGARRLDDAARCLETLGLAEAAAIAAGQARAVGGLQHPLVRREDRVLAARLRRLAPSYERLRVALA</sequence>
<dbReference type="RefSeq" id="WP_212016923.1">
    <property type="nucleotide sequence ID" value="NZ_JAAFYZ010000159.1"/>
</dbReference>
<evidence type="ECO:0000313" key="2">
    <source>
        <dbReference type="Proteomes" id="UP000730482"/>
    </source>
</evidence>
<dbReference type="Proteomes" id="UP000730482">
    <property type="component" value="Unassembled WGS sequence"/>
</dbReference>
<reference evidence="1 2" key="1">
    <citation type="submission" date="2020-02" db="EMBL/GenBank/DDBJ databases">
        <title>Acidophilic actinobacteria isolated from forest soil.</title>
        <authorList>
            <person name="Golinska P."/>
        </authorList>
    </citation>
    <scope>NUCLEOTIDE SEQUENCE [LARGE SCALE GENOMIC DNA]</scope>
    <source>
        <strain evidence="1 2">NL8</strain>
    </source>
</reference>
<gene>
    <name evidence="1" type="ORF">KGQ19_33935</name>
</gene>
<protein>
    <recommendedName>
        <fullName evidence="3">Butirosin biosynthesis protein H N-terminal domain-containing protein</fullName>
    </recommendedName>
</protein>
<accession>A0ABS5L0K9</accession>
<dbReference type="EMBL" id="JAAFYZ010000159">
    <property type="protein sequence ID" value="MBS2551876.1"/>
    <property type="molecule type" value="Genomic_DNA"/>
</dbReference>
<evidence type="ECO:0000313" key="1">
    <source>
        <dbReference type="EMBL" id="MBS2551876.1"/>
    </source>
</evidence>
<organism evidence="1 2">
    <name type="scientific">Catenulispora pinistramenti</name>
    <dbReference type="NCBI Taxonomy" id="2705254"/>
    <lineage>
        <taxon>Bacteria</taxon>
        <taxon>Bacillati</taxon>
        <taxon>Actinomycetota</taxon>
        <taxon>Actinomycetes</taxon>
        <taxon>Catenulisporales</taxon>
        <taxon>Catenulisporaceae</taxon>
        <taxon>Catenulispora</taxon>
    </lineage>
</organism>
<keyword evidence="2" id="KW-1185">Reference proteome</keyword>
<name>A0ABS5L0K9_9ACTN</name>